<sequence length="102" mass="11021">MADSSMVTLGTARSLLVDTSVYDSRIVETTKDQAFLSMACEDGEDMLPKVETRVVLVGEAGRNGALVNALQAIRVMEVPVVKIREGEAGSKEKMMIKSIVTM</sequence>
<keyword evidence="2" id="KW-1185">Reference proteome</keyword>
<dbReference type="Gene3D" id="3.40.50.10190">
    <property type="entry name" value="BRCT domain"/>
    <property type="match status" value="1"/>
</dbReference>
<comment type="caution">
    <text evidence="1">The sequence shown here is derived from an EMBL/GenBank/DDBJ whole genome shotgun (WGS) entry which is preliminary data.</text>
</comment>
<evidence type="ECO:0000313" key="2">
    <source>
        <dbReference type="Proteomes" id="UP001434883"/>
    </source>
</evidence>
<dbReference type="EMBL" id="JAHRIN010077106">
    <property type="protein sequence ID" value="MEQ2218532.1"/>
    <property type="molecule type" value="Genomic_DNA"/>
</dbReference>
<accession>A0ABV0SF02</accession>
<gene>
    <name evidence="1" type="ORF">XENOCAPTIV_004565</name>
</gene>
<evidence type="ECO:0000313" key="1">
    <source>
        <dbReference type="EMBL" id="MEQ2218532.1"/>
    </source>
</evidence>
<feature type="non-terminal residue" evidence="1">
    <location>
        <position position="102"/>
    </location>
</feature>
<protein>
    <submittedName>
        <fullName evidence="1">Uncharacterized protein</fullName>
    </submittedName>
</protein>
<reference evidence="1 2" key="1">
    <citation type="submission" date="2021-06" db="EMBL/GenBank/DDBJ databases">
        <authorList>
            <person name="Palmer J.M."/>
        </authorList>
    </citation>
    <scope>NUCLEOTIDE SEQUENCE [LARGE SCALE GENOMIC DNA]</scope>
    <source>
        <strain evidence="1 2">XC_2019</strain>
        <tissue evidence="1">Muscle</tissue>
    </source>
</reference>
<name>A0ABV0SF02_9TELE</name>
<organism evidence="1 2">
    <name type="scientific">Xenoophorus captivus</name>
    <dbReference type="NCBI Taxonomy" id="1517983"/>
    <lineage>
        <taxon>Eukaryota</taxon>
        <taxon>Metazoa</taxon>
        <taxon>Chordata</taxon>
        <taxon>Craniata</taxon>
        <taxon>Vertebrata</taxon>
        <taxon>Euteleostomi</taxon>
        <taxon>Actinopterygii</taxon>
        <taxon>Neopterygii</taxon>
        <taxon>Teleostei</taxon>
        <taxon>Neoteleostei</taxon>
        <taxon>Acanthomorphata</taxon>
        <taxon>Ovalentaria</taxon>
        <taxon>Atherinomorphae</taxon>
        <taxon>Cyprinodontiformes</taxon>
        <taxon>Goodeidae</taxon>
        <taxon>Xenoophorus</taxon>
    </lineage>
</organism>
<dbReference type="Proteomes" id="UP001434883">
    <property type="component" value="Unassembled WGS sequence"/>
</dbReference>
<dbReference type="InterPro" id="IPR036420">
    <property type="entry name" value="BRCT_dom_sf"/>
</dbReference>
<proteinExistence type="predicted"/>